<dbReference type="PANTHER" id="PTHR34482:SF36">
    <property type="entry name" value="RETROTRANSPOSON GAG DOMAIN-CONTAINING PROTEIN"/>
    <property type="match status" value="1"/>
</dbReference>
<dbReference type="InterPro" id="IPR005162">
    <property type="entry name" value="Retrotrans_gag_dom"/>
</dbReference>
<feature type="region of interest" description="Disordered" evidence="1">
    <location>
        <begin position="231"/>
        <end position="272"/>
    </location>
</feature>
<gene>
    <name evidence="3" type="ORF">EPI10_001603</name>
</gene>
<dbReference type="EMBL" id="SMMG02000007">
    <property type="protein sequence ID" value="KAA3466515.1"/>
    <property type="molecule type" value="Genomic_DNA"/>
</dbReference>
<dbReference type="Proteomes" id="UP000325315">
    <property type="component" value="Unassembled WGS sequence"/>
</dbReference>
<evidence type="ECO:0000259" key="2">
    <source>
        <dbReference type="Pfam" id="PF03732"/>
    </source>
</evidence>
<dbReference type="AlphaFoldDB" id="A0A5B6VBH2"/>
<keyword evidence="3" id="KW-0645">Protease</keyword>
<evidence type="ECO:0000313" key="3">
    <source>
        <dbReference type="EMBL" id="KAA3466515.1"/>
    </source>
</evidence>
<protein>
    <submittedName>
        <fullName evidence="3">ATP-dependent zinc metalloprotease FtsH</fullName>
    </submittedName>
</protein>
<dbReference type="Pfam" id="PF08284">
    <property type="entry name" value="RVP_2"/>
    <property type="match status" value="1"/>
</dbReference>
<name>A0A5B6VBH2_9ROSI</name>
<accession>A0A5B6VBH2</accession>
<dbReference type="OrthoDB" id="10019697at2759"/>
<reference evidence="3" key="1">
    <citation type="submission" date="2019-08" db="EMBL/GenBank/DDBJ databases">
        <authorList>
            <person name="Liu F."/>
        </authorList>
    </citation>
    <scope>NUCLEOTIDE SEQUENCE [LARGE SCALE GENOMIC DNA]</scope>
    <source>
        <strain evidence="3">PA1801</strain>
        <tissue evidence="3">Leaf</tissue>
    </source>
</reference>
<dbReference type="Pfam" id="PF03732">
    <property type="entry name" value="Retrotrans_gag"/>
    <property type="match status" value="1"/>
</dbReference>
<sequence length="459" mass="50779">MSARRGARGCSRGHGSVRVESLASGHMFNVEIGEASASHMAEMGPNDRAAGEEALSQAMLRILERVAGPNNGTGNRGAIPERLRSNGADVFKGIASVAPNVVEYWMEATKRIMDDLDYTADQKLKGAVSLLWEEAYQWWLTYVGASYVDARRKEFLNLTQGNKSVAEYEAEFLCLSRYARAIVATNSECCVRFEDGLSDSLRVLIAPERGRVFSELVEKAKIAEEVERTERLNREKEKGRNKRKAESSGVGQRPRAKARVNGPVRAGHPTANSGIPPCTDCGRGHTDECWRRTGACLGCGSMTHRIKDCPRRLVQVQVVGQANVQPPRGGQQLPRAEGRLRAARQPAFIYAAHRHEDENAPDVITGMFLIHELPYTTLIDIGSTHSYVACNKITSLGDMFEITANRMTMLSPLGQSVEVNKLYRDVPLVVQGVTFLADLMELPFSEFDLILGMDWLVKR</sequence>
<keyword evidence="4" id="KW-1185">Reference proteome</keyword>
<dbReference type="SUPFAM" id="SSF50630">
    <property type="entry name" value="Acid proteases"/>
    <property type="match status" value="1"/>
</dbReference>
<dbReference type="GO" id="GO:0006508">
    <property type="term" value="P:proteolysis"/>
    <property type="evidence" value="ECO:0007669"/>
    <property type="project" value="UniProtKB-KW"/>
</dbReference>
<organism evidence="3 4">
    <name type="scientific">Gossypium australe</name>
    <dbReference type="NCBI Taxonomy" id="47621"/>
    <lineage>
        <taxon>Eukaryota</taxon>
        <taxon>Viridiplantae</taxon>
        <taxon>Streptophyta</taxon>
        <taxon>Embryophyta</taxon>
        <taxon>Tracheophyta</taxon>
        <taxon>Spermatophyta</taxon>
        <taxon>Magnoliopsida</taxon>
        <taxon>eudicotyledons</taxon>
        <taxon>Gunneridae</taxon>
        <taxon>Pentapetalae</taxon>
        <taxon>rosids</taxon>
        <taxon>malvids</taxon>
        <taxon>Malvales</taxon>
        <taxon>Malvaceae</taxon>
        <taxon>Malvoideae</taxon>
        <taxon>Gossypium</taxon>
    </lineage>
</organism>
<dbReference type="PANTHER" id="PTHR34482">
    <property type="entry name" value="DNA DAMAGE-INDUCIBLE PROTEIN 1-LIKE"/>
    <property type="match status" value="1"/>
</dbReference>
<proteinExistence type="predicted"/>
<evidence type="ECO:0000313" key="4">
    <source>
        <dbReference type="Proteomes" id="UP000325315"/>
    </source>
</evidence>
<dbReference type="InterPro" id="IPR021109">
    <property type="entry name" value="Peptidase_aspartic_dom_sf"/>
</dbReference>
<feature type="domain" description="Retrotransposon gag" evidence="2">
    <location>
        <begin position="141"/>
        <end position="198"/>
    </location>
</feature>
<dbReference type="Gene3D" id="2.40.70.10">
    <property type="entry name" value="Acid Proteases"/>
    <property type="match status" value="1"/>
</dbReference>
<keyword evidence="3" id="KW-0482">Metalloprotease</keyword>
<comment type="caution">
    <text evidence="3">The sequence shown here is derived from an EMBL/GenBank/DDBJ whole genome shotgun (WGS) entry which is preliminary data.</text>
</comment>
<evidence type="ECO:0000256" key="1">
    <source>
        <dbReference type="SAM" id="MobiDB-lite"/>
    </source>
</evidence>
<keyword evidence="3" id="KW-0378">Hydrolase</keyword>
<dbReference type="GO" id="GO:0008237">
    <property type="term" value="F:metallopeptidase activity"/>
    <property type="evidence" value="ECO:0007669"/>
    <property type="project" value="UniProtKB-KW"/>
</dbReference>
<dbReference type="CDD" id="cd00303">
    <property type="entry name" value="retropepsin_like"/>
    <property type="match status" value="1"/>
</dbReference>